<dbReference type="Proteomes" id="UP000799753">
    <property type="component" value="Unassembled WGS sequence"/>
</dbReference>
<dbReference type="InterPro" id="IPR054505">
    <property type="entry name" value="Myb_DNA-bind_8"/>
</dbReference>
<evidence type="ECO:0000259" key="2">
    <source>
        <dbReference type="Pfam" id="PF22980"/>
    </source>
</evidence>
<dbReference type="AlphaFoldDB" id="A0A6A6SEJ2"/>
<organism evidence="3 4">
    <name type="scientific">Massarina eburnea CBS 473.64</name>
    <dbReference type="NCBI Taxonomy" id="1395130"/>
    <lineage>
        <taxon>Eukaryota</taxon>
        <taxon>Fungi</taxon>
        <taxon>Dikarya</taxon>
        <taxon>Ascomycota</taxon>
        <taxon>Pezizomycotina</taxon>
        <taxon>Dothideomycetes</taxon>
        <taxon>Pleosporomycetidae</taxon>
        <taxon>Pleosporales</taxon>
        <taxon>Massarineae</taxon>
        <taxon>Massarinaceae</taxon>
        <taxon>Massarina</taxon>
    </lineage>
</organism>
<proteinExistence type="predicted"/>
<evidence type="ECO:0000313" key="3">
    <source>
        <dbReference type="EMBL" id="KAF2645281.1"/>
    </source>
</evidence>
<dbReference type="Pfam" id="PF22980">
    <property type="entry name" value="Myb_DNA-bind_8"/>
    <property type="match status" value="2"/>
</dbReference>
<protein>
    <recommendedName>
        <fullName evidence="2">Myb-like DNA-binding domain-containing protein</fullName>
    </recommendedName>
</protein>
<feature type="domain" description="Myb-like DNA-binding" evidence="2">
    <location>
        <begin position="5"/>
        <end position="51"/>
    </location>
</feature>
<feature type="region of interest" description="Disordered" evidence="1">
    <location>
        <begin position="108"/>
        <end position="127"/>
    </location>
</feature>
<dbReference type="OrthoDB" id="3944408at2759"/>
<sequence length="166" mass="18409">MPTEDENINFLYLVLTNSGPPTLDIPTISSALGLNNGATSKRWSRLRSAMEEGKNPGSTAYQFLWLAVKHSDREGKSLDWKDIAAKCNTTPGAAAKRYSRMKKAFEEGKDAPGSVGGTPVKAKGMPSKGQSYSFQNYSFQNYSFQNYTQPRHRHRDPEAKACKRAV</sequence>
<accession>A0A6A6SEJ2</accession>
<gene>
    <name evidence="3" type="ORF">P280DRAFT_475841</name>
</gene>
<name>A0A6A6SEJ2_9PLEO</name>
<keyword evidence="4" id="KW-1185">Reference proteome</keyword>
<evidence type="ECO:0000313" key="4">
    <source>
        <dbReference type="Proteomes" id="UP000799753"/>
    </source>
</evidence>
<evidence type="ECO:0000256" key="1">
    <source>
        <dbReference type="SAM" id="MobiDB-lite"/>
    </source>
</evidence>
<reference evidence="3" key="1">
    <citation type="journal article" date="2020" name="Stud. Mycol.">
        <title>101 Dothideomycetes genomes: a test case for predicting lifestyles and emergence of pathogens.</title>
        <authorList>
            <person name="Haridas S."/>
            <person name="Albert R."/>
            <person name="Binder M."/>
            <person name="Bloem J."/>
            <person name="Labutti K."/>
            <person name="Salamov A."/>
            <person name="Andreopoulos B."/>
            <person name="Baker S."/>
            <person name="Barry K."/>
            <person name="Bills G."/>
            <person name="Bluhm B."/>
            <person name="Cannon C."/>
            <person name="Castanera R."/>
            <person name="Culley D."/>
            <person name="Daum C."/>
            <person name="Ezra D."/>
            <person name="Gonzalez J."/>
            <person name="Henrissat B."/>
            <person name="Kuo A."/>
            <person name="Liang C."/>
            <person name="Lipzen A."/>
            <person name="Lutzoni F."/>
            <person name="Magnuson J."/>
            <person name="Mondo S."/>
            <person name="Nolan M."/>
            <person name="Ohm R."/>
            <person name="Pangilinan J."/>
            <person name="Park H.-J."/>
            <person name="Ramirez L."/>
            <person name="Alfaro M."/>
            <person name="Sun H."/>
            <person name="Tritt A."/>
            <person name="Yoshinaga Y."/>
            <person name="Zwiers L.-H."/>
            <person name="Turgeon B."/>
            <person name="Goodwin S."/>
            <person name="Spatafora J."/>
            <person name="Crous P."/>
            <person name="Grigoriev I."/>
        </authorList>
    </citation>
    <scope>NUCLEOTIDE SEQUENCE</scope>
    <source>
        <strain evidence="3">CBS 473.64</strain>
    </source>
</reference>
<dbReference type="EMBL" id="MU006777">
    <property type="protein sequence ID" value="KAF2645281.1"/>
    <property type="molecule type" value="Genomic_DNA"/>
</dbReference>
<feature type="domain" description="Myb-like DNA-binding" evidence="2">
    <location>
        <begin position="60"/>
        <end position="106"/>
    </location>
</feature>